<protein>
    <submittedName>
        <fullName evidence="7">Galactose mutarotase-like protein</fullName>
    </submittedName>
</protein>
<dbReference type="InterPro" id="IPR011071">
    <property type="entry name" value="Lyase_8-like_C"/>
</dbReference>
<feature type="domain" description="Polysaccharide lyase family 8 central" evidence="5">
    <location>
        <begin position="385"/>
        <end position="642"/>
    </location>
</feature>
<dbReference type="Pfam" id="PF08124">
    <property type="entry name" value="Lyase_8_N"/>
    <property type="match status" value="1"/>
</dbReference>
<dbReference type="InterPro" id="IPR003159">
    <property type="entry name" value="Lyase_8_central_dom"/>
</dbReference>
<dbReference type="GO" id="GO:0005975">
    <property type="term" value="P:carbohydrate metabolic process"/>
    <property type="evidence" value="ECO:0007669"/>
    <property type="project" value="InterPro"/>
</dbReference>
<dbReference type="InterPro" id="IPR038970">
    <property type="entry name" value="Lyase_8"/>
</dbReference>
<name>A0A165EIM3_EXIGL</name>
<dbReference type="InterPro" id="IPR014718">
    <property type="entry name" value="GH-type_carb-bd"/>
</dbReference>
<organism evidence="7 8">
    <name type="scientific">Exidia glandulosa HHB12029</name>
    <dbReference type="NCBI Taxonomy" id="1314781"/>
    <lineage>
        <taxon>Eukaryota</taxon>
        <taxon>Fungi</taxon>
        <taxon>Dikarya</taxon>
        <taxon>Basidiomycota</taxon>
        <taxon>Agaricomycotina</taxon>
        <taxon>Agaricomycetes</taxon>
        <taxon>Auriculariales</taxon>
        <taxon>Exidiaceae</taxon>
        <taxon>Exidia</taxon>
    </lineage>
</organism>
<evidence type="ECO:0000256" key="2">
    <source>
        <dbReference type="ARBA" id="ARBA00022729"/>
    </source>
</evidence>
<dbReference type="SUPFAM" id="SSF49863">
    <property type="entry name" value="Hyaluronate lyase-like, C-terminal domain"/>
    <property type="match status" value="1"/>
</dbReference>
<dbReference type="PROSITE" id="PS51257">
    <property type="entry name" value="PROKAR_LIPOPROTEIN"/>
    <property type="match status" value="1"/>
</dbReference>
<accession>A0A165EIM3</accession>
<evidence type="ECO:0000256" key="4">
    <source>
        <dbReference type="SAM" id="SignalP"/>
    </source>
</evidence>
<sequence>MWVTGKFAFGALLVAAACVQADDLDTIRERRKPFVVASAAVIDLTQAPSWLESLTEDGTWPDVNYAAGCPAQRSNWPAQLHWQRIVALASIYEGAYAQGALESLAGNSSVLDATLSAMDWWFQRDFTASDCLANGGATGSNCPCDTPGLWNTNWFSNVILIPRLVGQSCILLLPHLSDDELTTCISMTARAFSTFGTGAGFLAGANILDIASIGVSSGVLSNDTAIVADAFSRINAEVVVHPEVKVDGIKPDGSFSQHTGIIYNGNYGKDYTNDVLQLATESAGTEFESPSASRLAFVTLLNGTRWMIYENTKTNVLHYDFSVVGRFIAFAVDDLDRTAAISSILLNITQIDQLGDLWEDATLQSVAKQLDSSTGTANIGGLKGNRMFWSNDFMVHRGNNYVTSLRMFSNRTTNTECVNLANPLGFHLSDGTVYTHLDGTEYEDIAAAWDWNLIPGTTTDYGGTPLSCDTISKSGLESFVGGVSDGGRGIGVMRYTNPTTKALSWQKAWFFVDGDAQHVMVNSISSSTPGLDVYSVLDQRRFSGNIWVDAQKVKPDTGADAQRVQNFTHPETLIHGGVAYVFEDTPAARTLSVSAGPRSGNWSSLGTSTQPPTTVPLFAAWIHHPADQLSSPLAYTVFPGVSDNDALCDAMEKVDLTPLANEPTHMGLWDAKRRVAYGVVWSADAPALVLPSLLNLGGLTIGADQPLVFIANFGSLDIRKWTLTVADPTQSLTSATITLAWKTGSALPPQWGLSIAKKISVSFPQGANAGSSATVKVLH</sequence>
<dbReference type="Gene3D" id="2.70.98.10">
    <property type="match status" value="1"/>
</dbReference>
<keyword evidence="2 4" id="KW-0732">Signal</keyword>
<dbReference type="OrthoDB" id="5980780at2759"/>
<evidence type="ECO:0000259" key="6">
    <source>
        <dbReference type="Pfam" id="PF08124"/>
    </source>
</evidence>
<dbReference type="GO" id="GO:0030246">
    <property type="term" value="F:carbohydrate binding"/>
    <property type="evidence" value="ECO:0007669"/>
    <property type="project" value="InterPro"/>
</dbReference>
<dbReference type="Proteomes" id="UP000077266">
    <property type="component" value="Unassembled WGS sequence"/>
</dbReference>
<dbReference type="PANTHER" id="PTHR38481">
    <property type="entry name" value="HYALURONATE LYASE"/>
    <property type="match status" value="1"/>
</dbReference>
<dbReference type="Pfam" id="PF02278">
    <property type="entry name" value="Lyase_8"/>
    <property type="match status" value="1"/>
</dbReference>
<comment type="similarity">
    <text evidence="1">Belongs to the polysaccharide lyase 8 family.</text>
</comment>
<proteinExistence type="inferred from homology"/>
<evidence type="ECO:0000259" key="5">
    <source>
        <dbReference type="Pfam" id="PF02278"/>
    </source>
</evidence>
<dbReference type="SUPFAM" id="SSF48230">
    <property type="entry name" value="Chondroitin AC/alginate lyase"/>
    <property type="match status" value="1"/>
</dbReference>
<evidence type="ECO:0000256" key="1">
    <source>
        <dbReference type="ARBA" id="ARBA00006699"/>
    </source>
</evidence>
<dbReference type="Gene3D" id="2.60.220.10">
    <property type="entry name" value="Polysaccharide lyase family 8-like, C-terminal"/>
    <property type="match status" value="1"/>
</dbReference>
<keyword evidence="8" id="KW-1185">Reference proteome</keyword>
<feature type="signal peptide" evidence="4">
    <location>
        <begin position="1"/>
        <end position="21"/>
    </location>
</feature>
<dbReference type="Gene3D" id="1.50.10.100">
    <property type="entry name" value="Chondroitin AC/alginate lyase"/>
    <property type="match status" value="1"/>
</dbReference>
<dbReference type="GO" id="GO:0016837">
    <property type="term" value="F:carbon-oxygen lyase activity, acting on polysaccharides"/>
    <property type="evidence" value="ECO:0007669"/>
    <property type="project" value="UniProtKB-ARBA"/>
</dbReference>
<gene>
    <name evidence="7" type="ORF">EXIGLDRAFT_724166</name>
</gene>
<dbReference type="InterPro" id="IPR011013">
    <property type="entry name" value="Gal_mutarotase_sf_dom"/>
</dbReference>
<evidence type="ECO:0000313" key="8">
    <source>
        <dbReference type="Proteomes" id="UP000077266"/>
    </source>
</evidence>
<dbReference type="GO" id="GO:0005576">
    <property type="term" value="C:extracellular region"/>
    <property type="evidence" value="ECO:0007669"/>
    <property type="project" value="InterPro"/>
</dbReference>
<evidence type="ECO:0000313" key="7">
    <source>
        <dbReference type="EMBL" id="KZV87023.1"/>
    </source>
</evidence>
<dbReference type="InterPro" id="IPR012970">
    <property type="entry name" value="Lyase_8_alpha_N"/>
</dbReference>
<dbReference type="InParanoid" id="A0A165EIM3"/>
<dbReference type="InterPro" id="IPR008929">
    <property type="entry name" value="Chondroitin_lyas"/>
</dbReference>
<dbReference type="PANTHER" id="PTHR38481:SF1">
    <property type="entry name" value="HYALURONATE LYASE"/>
    <property type="match status" value="1"/>
</dbReference>
<feature type="chain" id="PRO_5007857190" evidence="4">
    <location>
        <begin position="22"/>
        <end position="779"/>
    </location>
</feature>
<dbReference type="EMBL" id="KV426138">
    <property type="protein sequence ID" value="KZV87023.1"/>
    <property type="molecule type" value="Genomic_DNA"/>
</dbReference>
<keyword evidence="3" id="KW-0456">Lyase</keyword>
<feature type="domain" description="Polysaccharide lyase 8 N-terminal alpha-helical" evidence="6">
    <location>
        <begin position="151"/>
        <end position="304"/>
    </location>
</feature>
<evidence type="ECO:0000256" key="3">
    <source>
        <dbReference type="ARBA" id="ARBA00023239"/>
    </source>
</evidence>
<dbReference type="AlphaFoldDB" id="A0A165EIM3"/>
<reference evidence="7 8" key="1">
    <citation type="journal article" date="2016" name="Mol. Biol. Evol.">
        <title>Comparative Genomics of Early-Diverging Mushroom-Forming Fungi Provides Insights into the Origins of Lignocellulose Decay Capabilities.</title>
        <authorList>
            <person name="Nagy L.G."/>
            <person name="Riley R."/>
            <person name="Tritt A."/>
            <person name="Adam C."/>
            <person name="Daum C."/>
            <person name="Floudas D."/>
            <person name="Sun H."/>
            <person name="Yadav J.S."/>
            <person name="Pangilinan J."/>
            <person name="Larsson K.H."/>
            <person name="Matsuura K."/>
            <person name="Barry K."/>
            <person name="Labutti K."/>
            <person name="Kuo R."/>
            <person name="Ohm R.A."/>
            <person name="Bhattacharya S.S."/>
            <person name="Shirouzu T."/>
            <person name="Yoshinaga Y."/>
            <person name="Martin F.M."/>
            <person name="Grigoriev I.V."/>
            <person name="Hibbett D.S."/>
        </authorList>
    </citation>
    <scope>NUCLEOTIDE SEQUENCE [LARGE SCALE GENOMIC DNA]</scope>
    <source>
        <strain evidence="7 8">HHB12029</strain>
    </source>
</reference>
<dbReference type="SUPFAM" id="SSF74650">
    <property type="entry name" value="Galactose mutarotase-like"/>
    <property type="match status" value="1"/>
</dbReference>